<gene>
    <name evidence="1" type="ORF">FKW44_021798</name>
</gene>
<keyword evidence="2" id="KW-1185">Reference proteome</keyword>
<organism evidence="1 2">
    <name type="scientific">Caligus rogercresseyi</name>
    <name type="common">Sea louse</name>
    <dbReference type="NCBI Taxonomy" id="217165"/>
    <lineage>
        <taxon>Eukaryota</taxon>
        <taxon>Metazoa</taxon>
        <taxon>Ecdysozoa</taxon>
        <taxon>Arthropoda</taxon>
        <taxon>Crustacea</taxon>
        <taxon>Multicrustacea</taxon>
        <taxon>Hexanauplia</taxon>
        <taxon>Copepoda</taxon>
        <taxon>Siphonostomatoida</taxon>
        <taxon>Caligidae</taxon>
        <taxon>Caligus</taxon>
    </lineage>
</organism>
<evidence type="ECO:0000313" key="2">
    <source>
        <dbReference type="Proteomes" id="UP000595437"/>
    </source>
</evidence>
<reference evidence="2" key="1">
    <citation type="submission" date="2021-01" db="EMBL/GenBank/DDBJ databases">
        <title>Caligus Genome Assembly.</title>
        <authorList>
            <person name="Gallardo-Escarate C."/>
        </authorList>
    </citation>
    <scope>NUCLEOTIDE SEQUENCE [LARGE SCALE GENOMIC DNA]</scope>
</reference>
<feature type="non-terminal residue" evidence="1">
    <location>
        <position position="1"/>
    </location>
</feature>
<proteinExistence type="predicted"/>
<accession>A0A7T8GRU5</accession>
<name>A0A7T8GRU5_CALRO</name>
<dbReference type="EMBL" id="CP045905">
    <property type="protein sequence ID" value="QQP36637.1"/>
    <property type="molecule type" value="Genomic_DNA"/>
</dbReference>
<dbReference type="Proteomes" id="UP000595437">
    <property type="component" value="Chromosome 16"/>
</dbReference>
<sequence>VIDFTILNSNALIAKQNTSRDPMKSSDIRPVLLSAAARYATLDLKIPSLSVDSWTVTSNEIKSLLLPTSTARHYLQ</sequence>
<protein>
    <submittedName>
        <fullName evidence="1">Uncharacterized protein</fullName>
    </submittedName>
</protein>
<dbReference type="AlphaFoldDB" id="A0A7T8GRU5"/>
<evidence type="ECO:0000313" key="1">
    <source>
        <dbReference type="EMBL" id="QQP36637.1"/>
    </source>
</evidence>